<keyword evidence="3" id="KW-1185">Reference proteome</keyword>
<feature type="chain" id="PRO_5026828348" evidence="1">
    <location>
        <begin position="24"/>
        <end position="419"/>
    </location>
</feature>
<protein>
    <submittedName>
        <fullName evidence="2">Energy transducer TonB</fullName>
    </submittedName>
</protein>
<proteinExistence type="predicted"/>
<keyword evidence="1" id="KW-0732">Signal</keyword>
<reference evidence="2 3" key="1">
    <citation type="submission" date="2020-01" db="EMBL/GenBank/DDBJ databases">
        <title>Sphingomonas sp. strain CSW-10.</title>
        <authorList>
            <person name="Chen W.-M."/>
        </authorList>
    </citation>
    <scope>NUCLEOTIDE SEQUENCE [LARGE SCALE GENOMIC DNA]</scope>
    <source>
        <strain evidence="2 3">CSW-10</strain>
    </source>
</reference>
<name>A0A6M4AS75_9SPHN</name>
<dbReference type="RefSeq" id="WP_169944498.1">
    <property type="nucleotide sequence ID" value="NZ_CP053015.1"/>
</dbReference>
<dbReference type="Proteomes" id="UP000503018">
    <property type="component" value="Chromosome"/>
</dbReference>
<dbReference type="EMBL" id="CP053015">
    <property type="protein sequence ID" value="QJQ31907.1"/>
    <property type="molecule type" value="Genomic_DNA"/>
</dbReference>
<dbReference type="KEGG" id="slan:GV829_05125"/>
<sequence length="419" mass="43871">MMRRIGIGLASALLASVTTVAQAQDSLPSAPVAPPASPAPPCAGAIIRAVDGTVHCLTFETRPMIRLAGSAQRWVAGALLDWIRWPRALNAPADWISESEPAVQQWLADPARRSRGITYLLDVGPDGGVRGCTIQRHTGFAEAPSPAHASLCDTLRRTVRLRHALDANGQPVASAFEVTVDFAMAMVQAGGPPQPLITELQLSPAPPPPPPAVPQWPPSWAQLPTAVTIPLAQGGTTAFAPHTPGWTGVLVTSGPDGVRSCQIVRPSADPRFDRRACQAASRRGALSYDWPTSGRVYPMRTPIHFVPVDGRPHAIMPVARGVVGAAIPSEVLQMLADRAAAAATGQPAPDLAALRLSAGFDRTGRATRCEVVETSGNDAADVAACTALRSAQGILPGHDIFGWPVESTTYGLSLARAAP</sequence>
<evidence type="ECO:0000313" key="3">
    <source>
        <dbReference type="Proteomes" id="UP000503018"/>
    </source>
</evidence>
<dbReference type="AlphaFoldDB" id="A0A6M4AS75"/>
<evidence type="ECO:0000313" key="2">
    <source>
        <dbReference type="EMBL" id="QJQ31907.1"/>
    </source>
</evidence>
<gene>
    <name evidence="2" type="ORF">GV829_05125</name>
</gene>
<accession>A0A6M4AS75</accession>
<organism evidence="2 3">
    <name type="scientific">Sphingomonas lacunae</name>
    <dbReference type="NCBI Taxonomy" id="2698828"/>
    <lineage>
        <taxon>Bacteria</taxon>
        <taxon>Pseudomonadati</taxon>
        <taxon>Pseudomonadota</taxon>
        <taxon>Alphaproteobacteria</taxon>
        <taxon>Sphingomonadales</taxon>
        <taxon>Sphingomonadaceae</taxon>
        <taxon>Sphingomonas</taxon>
    </lineage>
</organism>
<evidence type="ECO:0000256" key="1">
    <source>
        <dbReference type="SAM" id="SignalP"/>
    </source>
</evidence>
<feature type="signal peptide" evidence="1">
    <location>
        <begin position="1"/>
        <end position="23"/>
    </location>
</feature>